<feature type="region of interest" description="Disordered" evidence="1">
    <location>
        <begin position="1069"/>
        <end position="1089"/>
    </location>
</feature>
<feature type="region of interest" description="Disordered" evidence="1">
    <location>
        <begin position="678"/>
        <end position="868"/>
    </location>
</feature>
<dbReference type="InterPro" id="IPR027417">
    <property type="entry name" value="P-loop_NTPase"/>
</dbReference>
<dbReference type="GeneTree" id="ENSGT00940000164462"/>
<dbReference type="Pfam" id="PF08590">
    <property type="entry name" value="DUF1771"/>
    <property type="match status" value="1"/>
</dbReference>
<dbReference type="SMART" id="SM00546">
    <property type="entry name" value="CUE"/>
    <property type="match status" value="2"/>
</dbReference>
<dbReference type="SMART" id="SM00463">
    <property type="entry name" value="SMR"/>
    <property type="match status" value="1"/>
</dbReference>
<dbReference type="PANTHER" id="PTHR46535">
    <property type="entry name" value="NEDD4-BINDING PROTEIN 2"/>
    <property type="match status" value="1"/>
</dbReference>
<dbReference type="Pfam" id="PF25126">
    <property type="entry name" value="DUF7818"/>
    <property type="match status" value="1"/>
</dbReference>
<dbReference type="Ensembl" id="ENSSAUT00010000120.1">
    <property type="protein sequence ID" value="ENSSAUP00010000117.1"/>
    <property type="gene ID" value="ENSSAUG00010000043.1"/>
</dbReference>
<dbReference type="PROSITE" id="PS51140">
    <property type="entry name" value="CUE"/>
    <property type="match status" value="1"/>
</dbReference>
<feature type="compositionally biased region" description="Basic residues" evidence="1">
    <location>
        <begin position="680"/>
        <end position="689"/>
    </location>
</feature>
<feature type="compositionally biased region" description="Basic and acidic residues" evidence="1">
    <location>
        <begin position="700"/>
        <end position="720"/>
    </location>
</feature>
<dbReference type="Gene3D" id="3.30.1370.110">
    <property type="match status" value="1"/>
</dbReference>
<evidence type="ECO:0000313" key="4">
    <source>
        <dbReference type="Ensembl" id="ENSSAUP00010000117.1"/>
    </source>
</evidence>
<dbReference type="InterPro" id="IPR052772">
    <property type="entry name" value="Endo/PolyKinase_Domain-Protein"/>
</dbReference>
<reference evidence="4" key="1">
    <citation type="submission" date="2021-04" db="EMBL/GenBank/DDBJ databases">
        <authorList>
            <consortium name="Wellcome Sanger Institute Data Sharing"/>
        </authorList>
    </citation>
    <scope>NUCLEOTIDE SEQUENCE [LARGE SCALE GENOMIC DNA]</scope>
</reference>
<feature type="region of interest" description="Disordered" evidence="1">
    <location>
        <begin position="159"/>
        <end position="185"/>
    </location>
</feature>
<dbReference type="InterPro" id="IPR041801">
    <property type="entry name" value="N4BP2_CUE"/>
</dbReference>
<evidence type="ECO:0000259" key="2">
    <source>
        <dbReference type="PROSITE" id="PS50828"/>
    </source>
</evidence>
<dbReference type="Pfam" id="PF01713">
    <property type="entry name" value="Smr"/>
    <property type="match status" value="1"/>
</dbReference>
<dbReference type="GO" id="GO:0004519">
    <property type="term" value="F:endonuclease activity"/>
    <property type="evidence" value="ECO:0007669"/>
    <property type="project" value="TreeGrafter"/>
</dbReference>
<dbReference type="Proteomes" id="UP000472265">
    <property type="component" value="Chromosome 1"/>
</dbReference>
<feature type="compositionally biased region" description="Polar residues" evidence="1">
    <location>
        <begin position="1124"/>
        <end position="1147"/>
    </location>
</feature>
<dbReference type="CDD" id="cd14365">
    <property type="entry name" value="CUE_N4BP2"/>
    <property type="match status" value="1"/>
</dbReference>
<gene>
    <name evidence="4" type="primary">n4bp2</name>
</gene>
<feature type="region of interest" description="Disordered" evidence="1">
    <location>
        <begin position="264"/>
        <end position="283"/>
    </location>
</feature>
<dbReference type="InterPro" id="IPR009060">
    <property type="entry name" value="UBA-like_sf"/>
</dbReference>
<dbReference type="InterPro" id="IPR036063">
    <property type="entry name" value="Smr_dom_sf"/>
</dbReference>
<feature type="region of interest" description="Disordered" evidence="1">
    <location>
        <begin position="884"/>
        <end position="935"/>
    </location>
</feature>
<dbReference type="Gene3D" id="1.10.8.10">
    <property type="entry name" value="DNA helicase RuvA subunit, C-terminal domain"/>
    <property type="match status" value="1"/>
</dbReference>
<feature type="domain" description="CUE" evidence="3">
    <location>
        <begin position="54"/>
        <end position="97"/>
    </location>
</feature>
<dbReference type="PROSITE" id="PS50828">
    <property type="entry name" value="SMR"/>
    <property type="match status" value="1"/>
</dbReference>
<reference evidence="4" key="2">
    <citation type="submission" date="2025-08" db="UniProtKB">
        <authorList>
            <consortium name="Ensembl"/>
        </authorList>
    </citation>
    <scope>IDENTIFICATION</scope>
</reference>
<feature type="compositionally biased region" description="Basic and acidic residues" evidence="1">
    <location>
        <begin position="830"/>
        <end position="846"/>
    </location>
</feature>
<dbReference type="Gene3D" id="3.40.50.300">
    <property type="entry name" value="P-loop containing nucleotide triphosphate hydrolases"/>
    <property type="match status" value="1"/>
</dbReference>
<dbReference type="SUPFAM" id="SSF52540">
    <property type="entry name" value="P-loop containing nucleoside triphosphate hydrolases"/>
    <property type="match status" value="1"/>
</dbReference>
<dbReference type="InterPro" id="IPR013899">
    <property type="entry name" value="DUF1771"/>
</dbReference>
<dbReference type="SUPFAM" id="SSF46934">
    <property type="entry name" value="UBA-like"/>
    <property type="match status" value="1"/>
</dbReference>
<dbReference type="Pfam" id="PF25124">
    <property type="entry name" value="DUF7816"/>
    <property type="match status" value="1"/>
</dbReference>
<feature type="compositionally biased region" description="Acidic residues" evidence="1">
    <location>
        <begin position="1071"/>
        <end position="1085"/>
    </location>
</feature>
<feature type="compositionally biased region" description="Low complexity" evidence="1">
    <location>
        <begin position="802"/>
        <end position="813"/>
    </location>
</feature>
<feature type="region of interest" description="Disordered" evidence="1">
    <location>
        <begin position="1115"/>
        <end position="1180"/>
    </location>
</feature>
<dbReference type="PANTHER" id="PTHR46535:SF1">
    <property type="entry name" value="NEDD4-BINDING PROTEIN 2"/>
    <property type="match status" value="1"/>
</dbReference>
<organism evidence="4 5">
    <name type="scientific">Sparus aurata</name>
    <name type="common">Gilthead sea bream</name>
    <dbReference type="NCBI Taxonomy" id="8175"/>
    <lineage>
        <taxon>Eukaryota</taxon>
        <taxon>Metazoa</taxon>
        <taxon>Chordata</taxon>
        <taxon>Craniata</taxon>
        <taxon>Vertebrata</taxon>
        <taxon>Euteleostomi</taxon>
        <taxon>Actinopterygii</taxon>
        <taxon>Neopterygii</taxon>
        <taxon>Teleostei</taxon>
        <taxon>Neoteleostei</taxon>
        <taxon>Acanthomorphata</taxon>
        <taxon>Eupercaria</taxon>
        <taxon>Spariformes</taxon>
        <taxon>Sparidae</taxon>
        <taxon>Sparus</taxon>
    </lineage>
</organism>
<feature type="domain" description="Smr" evidence="2">
    <location>
        <begin position="1553"/>
        <end position="1632"/>
    </location>
</feature>
<feature type="region of interest" description="Disordered" evidence="1">
    <location>
        <begin position="340"/>
        <end position="363"/>
    </location>
</feature>
<dbReference type="SUPFAM" id="SSF160443">
    <property type="entry name" value="SMR domain-like"/>
    <property type="match status" value="1"/>
</dbReference>
<feature type="region of interest" description="Disordered" evidence="1">
    <location>
        <begin position="1"/>
        <end position="53"/>
    </location>
</feature>
<reference evidence="4" key="3">
    <citation type="submission" date="2025-09" db="UniProtKB">
        <authorList>
            <consortium name="Ensembl"/>
        </authorList>
    </citation>
    <scope>IDENTIFICATION</scope>
</reference>
<name>A0A671TGU1_SPAAU</name>
<feature type="compositionally biased region" description="Basic and acidic residues" evidence="1">
    <location>
        <begin position="1450"/>
        <end position="1466"/>
    </location>
</feature>
<keyword evidence="5" id="KW-1185">Reference proteome</keyword>
<dbReference type="InterPro" id="IPR002625">
    <property type="entry name" value="Smr_dom"/>
</dbReference>
<dbReference type="Pfam" id="PF25125">
    <property type="entry name" value="DUF7817"/>
    <property type="match status" value="1"/>
</dbReference>
<protein>
    <submittedName>
        <fullName evidence="4">NEDD4 binding protein 2</fullName>
    </submittedName>
</protein>
<proteinExistence type="predicted"/>
<dbReference type="SMART" id="SM01162">
    <property type="entry name" value="DUF1771"/>
    <property type="match status" value="1"/>
</dbReference>
<dbReference type="GO" id="GO:0043130">
    <property type="term" value="F:ubiquitin binding"/>
    <property type="evidence" value="ECO:0007669"/>
    <property type="project" value="InterPro"/>
</dbReference>
<sequence length="1632" mass="181514">MPRRKKNGHSPARVPSGPPEGGSLGHNTGYRLPQGFDGAMANNFPSSTSLSSSDKERIVKSMREMFSHLDPEVIYIVLSECDFKVENAMDSLLELSVAAEVAGPIPSPISGFERTAAALLSPGHFCEPRPDPIPSAPSTNLLTEELDLLVDQELETLTTQQDIKEERNSSQYLSTFPPPPFPQQVLPELLQSSLHPGSRGPSGGLVEHISGASSPLNQLSHWEDGTAEEQQSLVDFTHLMADKPADRPKPPLDLAASGRPSAFQVYKKQDPSQPPPDKAGVIPSQAIVGGARSKVNMSDQEPLGYVPSPWNLEAPAFSPRIHGNQWPAFITPVAQTPFAWPSQKPRHASPWLSQGPVSQAPLKPSATIPKSWALPAPHPPAQHSRLRLQGKVLVLIRGAPGSGKSTLARALVEHNPGGVKLSTDDYFSRTGEYQFDPAALGEAHEWNHKRAKEAFERGANPIIIDNTNMQGWEMRPYVVQALKHGYKVLFREPDTWWKNKPRELERRTTHNVPVETIRRMLMGYERFVSVQSIMGSQMPEFKQRLVLENRSSQLAPCPDLVEQPGLTEGCKKSCPQLFSSLPDVSSIGRSCEVGILEDSAHKSTESLNFQPTGRLAEKPEMSDGDDDMDLGELDSELDAQLELNQPIGDQRIPDCIVESVMNEDHRGDELPVAFSESIKQRVRRERPSRRSGFDMLEPADLVKDTQKSDSEEKEKPKGAEGVEMESDGGNQMLDFLGDWPSEGSLGQRQVRRRVRNKEGTGEAEGVPQEANGNKTKVRPGPTEFQKLLDLIQTGEAASQTDSSRSSSISPSSEGESEEEEEAGGRSSNSETREQNVNRVDSSRGELPDCVLDWKASDRENTAEADGSQISEVCQSPVCEGSVEADSSAFIGGSQERKQRQGRRSGKQCKLNTLDEPKSEAHLNPSSPPLVDEGCSTQTEPQDFALLWRLNRQDNPDEAAITSSCQLCGIAILFGDSSRFVPEPSSPDSSLQSSGHREVPYRVVHEKGTQVEEKEVGTTQDRLESLRILSRHFKLVSFDTLEDLYDKCHQDLEWTTNLLLDSGERFFRDEDGEKEEEDGAWGEEDQNTSSLCGALGKPVETRLCPDVLDEQHPQDLPTGFEEGTQRSTCGTVSNSDEGANKANETSLGVPTRNKEILDATSKSPQTELLPQAVNDRESGANTECKVASEADLEGGARGISFDDGVIIEDSRIEIEEEIASMDEVHRMLQAELDQMEREERQKEEGKTERRHKEGRSRHLDIQSVELKLPTEVALQLTELFGPVGVDPGMCSADNYEVQMDLNLAKLLHQKWKETIQEKQRQATLSFHLLQESNADGYMSLDSQPEARNQMPFMDHWNVSRQHNSLRDIIKEQQALQENEEKTRQNRADIDRRDGAALLKESHLYTLFPTIDRHFLQDIFRDNNYSLTQTELFLRSLLTEEPVKTVVAPEAPRSDHHRAASKEREKPPEAVIPDYQDTEDPDYEDFRAEASLQRSRQLECFSKAAEAFKTGRKEVASFYAQQGHLHGQRMHDANHRAAVQIFQRVNSSLLPNNILDLHGLHVDEALEHLAQVLEDKTTECEQGLCRPQLSVITGRGNHSQGGVARIRPAVIDYLTNKHYRFTEPKMGLVLVSLK</sequence>
<feature type="region of interest" description="Disordered" evidence="1">
    <location>
        <begin position="1444"/>
        <end position="1478"/>
    </location>
</feature>
<evidence type="ECO:0000259" key="3">
    <source>
        <dbReference type="PROSITE" id="PS51140"/>
    </source>
</evidence>
<dbReference type="InterPro" id="IPR003892">
    <property type="entry name" value="CUE"/>
</dbReference>
<evidence type="ECO:0000313" key="5">
    <source>
        <dbReference type="Proteomes" id="UP000472265"/>
    </source>
</evidence>
<dbReference type="InterPro" id="IPR056720">
    <property type="entry name" value="DUF7818"/>
</dbReference>
<feature type="region of interest" description="Disordered" evidence="1">
    <location>
        <begin position="192"/>
        <end position="211"/>
    </location>
</feature>
<dbReference type="Pfam" id="PF13671">
    <property type="entry name" value="AAA_33"/>
    <property type="match status" value="1"/>
</dbReference>
<accession>A0A671TGU1</accession>
<feature type="region of interest" description="Disordered" evidence="1">
    <location>
        <begin position="602"/>
        <end position="626"/>
    </location>
</feature>
<feature type="region of interest" description="Disordered" evidence="1">
    <location>
        <begin position="1234"/>
        <end position="1257"/>
    </location>
</feature>
<dbReference type="InterPro" id="IPR056719">
    <property type="entry name" value="DUF7817"/>
</dbReference>
<dbReference type="GO" id="GO:0005634">
    <property type="term" value="C:nucleus"/>
    <property type="evidence" value="ECO:0007669"/>
    <property type="project" value="TreeGrafter"/>
</dbReference>
<dbReference type="InterPro" id="IPR056718">
    <property type="entry name" value="DUF7816"/>
</dbReference>
<evidence type="ECO:0000256" key="1">
    <source>
        <dbReference type="SAM" id="MobiDB-lite"/>
    </source>
</evidence>